<feature type="chain" id="PRO_5045981178" evidence="1">
    <location>
        <begin position="24"/>
        <end position="178"/>
    </location>
</feature>
<accession>A0ABP1RJZ5</accession>
<name>A0ABP1RJZ5_9HEXA</name>
<protein>
    <submittedName>
        <fullName evidence="2">Uncharacterized protein</fullName>
    </submittedName>
</protein>
<feature type="signal peptide" evidence="1">
    <location>
        <begin position="1"/>
        <end position="23"/>
    </location>
</feature>
<keyword evidence="3" id="KW-1185">Reference proteome</keyword>
<reference evidence="2 3" key="1">
    <citation type="submission" date="2024-08" db="EMBL/GenBank/DDBJ databases">
        <authorList>
            <person name="Cucini C."/>
            <person name="Frati F."/>
        </authorList>
    </citation>
    <scope>NUCLEOTIDE SEQUENCE [LARGE SCALE GENOMIC DNA]</scope>
</reference>
<evidence type="ECO:0000313" key="3">
    <source>
        <dbReference type="Proteomes" id="UP001642540"/>
    </source>
</evidence>
<keyword evidence="1" id="KW-0732">Signal</keyword>
<evidence type="ECO:0000256" key="1">
    <source>
        <dbReference type="SAM" id="SignalP"/>
    </source>
</evidence>
<sequence length="178" mass="20799">MEVSTVHFIVYFINLTHLQLIFARHCAPAQFPPLKINSLNPFKSNFNSKYQYFRNLETLRHKPGYRSKLKTFSYCGNLQTDHDQLDSIRRTFIVPILNKKPPRTEYKAAGAEMPKSIALRKHRLQIQERFLRHRFNIAFRSSKDSLHTVRSVVSGLGQQCPQGKVRLRNGECKEKVDL</sequence>
<organism evidence="2 3">
    <name type="scientific">Orchesella dallaii</name>
    <dbReference type="NCBI Taxonomy" id="48710"/>
    <lineage>
        <taxon>Eukaryota</taxon>
        <taxon>Metazoa</taxon>
        <taxon>Ecdysozoa</taxon>
        <taxon>Arthropoda</taxon>
        <taxon>Hexapoda</taxon>
        <taxon>Collembola</taxon>
        <taxon>Entomobryomorpha</taxon>
        <taxon>Entomobryoidea</taxon>
        <taxon>Orchesellidae</taxon>
        <taxon>Orchesellinae</taxon>
        <taxon>Orchesella</taxon>
    </lineage>
</organism>
<proteinExistence type="predicted"/>
<gene>
    <name evidence="2" type="ORF">ODALV1_LOCUS23104</name>
</gene>
<dbReference type="Proteomes" id="UP001642540">
    <property type="component" value="Unassembled WGS sequence"/>
</dbReference>
<evidence type="ECO:0000313" key="2">
    <source>
        <dbReference type="EMBL" id="CAL8129348.1"/>
    </source>
</evidence>
<dbReference type="EMBL" id="CAXLJM020000076">
    <property type="protein sequence ID" value="CAL8129348.1"/>
    <property type="molecule type" value="Genomic_DNA"/>
</dbReference>
<comment type="caution">
    <text evidence="2">The sequence shown here is derived from an EMBL/GenBank/DDBJ whole genome shotgun (WGS) entry which is preliminary data.</text>
</comment>